<protein>
    <recommendedName>
        <fullName evidence="5">60S acidic ribosomal protein P0</fullName>
    </recommendedName>
</protein>
<dbReference type="GO" id="GO:0070180">
    <property type="term" value="F:large ribosomal subunit rRNA binding"/>
    <property type="evidence" value="ECO:0007669"/>
    <property type="project" value="TreeGrafter"/>
</dbReference>
<accession>A0A835T5H3</accession>
<keyword evidence="3 5" id="KW-0689">Ribosomal protein</keyword>
<dbReference type="Pfam" id="PF00466">
    <property type="entry name" value="Ribosomal_L10"/>
    <property type="match status" value="1"/>
</dbReference>
<gene>
    <name evidence="8" type="ORF">HXX76_004571</name>
</gene>
<feature type="domain" description="Large ribosomal subunit protein uL10-like insertion" evidence="7">
    <location>
        <begin position="119"/>
        <end position="188"/>
    </location>
</feature>
<dbReference type="Pfam" id="PF17777">
    <property type="entry name" value="RL10P_insert"/>
    <property type="match status" value="1"/>
</dbReference>
<dbReference type="CDD" id="cd05795">
    <property type="entry name" value="Ribosomal_P0_L10e"/>
    <property type="match status" value="1"/>
</dbReference>
<dbReference type="SUPFAM" id="SSF160369">
    <property type="entry name" value="Ribosomal protein L10-like"/>
    <property type="match status" value="1"/>
</dbReference>
<dbReference type="InterPro" id="IPR043141">
    <property type="entry name" value="Ribosomal_uL10-like_sf"/>
</dbReference>
<dbReference type="FunFam" id="3.90.105.20:FF:000001">
    <property type="entry name" value="60S acidic ribosomal protein P0"/>
    <property type="match status" value="1"/>
</dbReference>
<keyword evidence="4 5" id="KW-0687">Ribonucleoprotein</keyword>
<dbReference type="PANTHER" id="PTHR45699:SF3">
    <property type="entry name" value="LARGE RIBOSOMAL SUBUNIT PROTEIN UL10"/>
    <property type="match status" value="1"/>
</dbReference>
<dbReference type="Gene3D" id="3.30.70.1730">
    <property type="match status" value="1"/>
</dbReference>
<feature type="compositionally biased region" description="Basic and acidic residues" evidence="6">
    <location>
        <begin position="299"/>
        <end position="308"/>
    </location>
</feature>
<dbReference type="InterPro" id="IPR043164">
    <property type="entry name" value="Ribosomal_uL10-like_insert_sf"/>
</dbReference>
<proteinExistence type="inferred from homology"/>
<evidence type="ECO:0000256" key="1">
    <source>
        <dbReference type="ARBA" id="ARBA00002200"/>
    </source>
</evidence>
<reference evidence="8" key="1">
    <citation type="journal article" date="2020" name="bioRxiv">
        <title>Comparative genomics of Chlamydomonas.</title>
        <authorList>
            <person name="Craig R.J."/>
            <person name="Hasan A.R."/>
            <person name="Ness R.W."/>
            <person name="Keightley P.D."/>
        </authorList>
    </citation>
    <scope>NUCLEOTIDE SEQUENCE</scope>
    <source>
        <strain evidence="8">SAG 7.73</strain>
    </source>
</reference>
<evidence type="ECO:0000256" key="3">
    <source>
        <dbReference type="ARBA" id="ARBA00022980"/>
    </source>
</evidence>
<dbReference type="InterPro" id="IPR001790">
    <property type="entry name" value="Ribosomal_uL10"/>
</dbReference>
<dbReference type="PIRSF" id="PIRSF039087">
    <property type="entry name" value="L10E"/>
    <property type="match status" value="1"/>
</dbReference>
<dbReference type="Pfam" id="PF00428">
    <property type="entry name" value="Ribosomal_60s"/>
    <property type="match status" value="1"/>
</dbReference>
<evidence type="ECO:0000256" key="2">
    <source>
        <dbReference type="ARBA" id="ARBA00008889"/>
    </source>
</evidence>
<evidence type="ECO:0000313" key="9">
    <source>
        <dbReference type="Proteomes" id="UP000650467"/>
    </source>
</evidence>
<dbReference type="GO" id="GO:0002181">
    <property type="term" value="P:cytoplasmic translation"/>
    <property type="evidence" value="ECO:0007669"/>
    <property type="project" value="TreeGrafter"/>
</dbReference>
<dbReference type="OrthoDB" id="10259902at2759"/>
<evidence type="ECO:0000256" key="6">
    <source>
        <dbReference type="SAM" id="MobiDB-lite"/>
    </source>
</evidence>
<evidence type="ECO:0000256" key="4">
    <source>
        <dbReference type="ARBA" id="ARBA00023274"/>
    </source>
</evidence>
<dbReference type="InterPro" id="IPR040637">
    <property type="entry name" value="Ribosomal_uL10-like_insert"/>
</dbReference>
<dbReference type="InterPro" id="IPR050323">
    <property type="entry name" value="Ribosomal_protein_uL10"/>
</dbReference>
<organism evidence="8 9">
    <name type="scientific">Chlamydomonas incerta</name>
    <dbReference type="NCBI Taxonomy" id="51695"/>
    <lineage>
        <taxon>Eukaryota</taxon>
        <taxon>Viridiplantae</taxon>
        <taxon>Chlorophyta</taxon>
        <taxon>core chlorophytes</taxon>
        <taxon>Chlorophyceae</taxon>
        <taxon>CS clade</taxon>
        <taxon>Chlamydomonadales</taxon>
        <taxon>Chlamydomonadaceae</taxon>
        <taxon>Chlamydomonas</taxon>
    </lineage>
</organism>
<dbReference type="InterPro" id="IPR030670">
    <property type="entry name" value="uL10_eukaryotes"/>
</dbReference>
<evidence type="ECO:0000259" key="7">
    <source>
        <dbReference type="Pfam" id="PF17777"/>
    </source>
</evidence>
<dbReference type="EMBL" id="JAEHOC010000008">
    <property type="protein sequence ID" value="KAG2439209.1"/>
    <property type="molecule type" value="Genomic_DNA"/>
</dbReference>
<dbReference type="Gene3D" id="3.90.105.20">
    <property type="match status" value="1"/>
</dbReference>
<keyword evidence="9" id="KW-1185">Reference proteome</keyword>
<dbReference type="GO" id="GO:0022625">
    <property type="term" value="C:cytosolic large ribosomal subunit"/>
    <property type="evidence" value="ECO:0007669"/>
    <property type="project" value="TreeGrafter"/>
</dbReference>
<evidence type="ECO:0000313" key="8">
    <source>
        <dbReference type="EMBL" id="KAG2439209.1"/>
    </source>
</evidence>
<dbReference type="AlphaFoldDB" id="A0A835T5H3"/>
<evidence type="ECO:0000256" key="5">
    <source>
        <dbReference type="PIRNR" id="PIRNR039087"/>
    </source>
</evidence>
<dbReference type="GO" id="GO:0003735">
    <property type="term" value="F:structural constituent of ribosome"/>
    <property type="evidence" value="ECO:0007669"/>
    <property type="project" value="TreeGrafter"/>
</dbReference>
<feature type="region of interest" description="Disordered" evidence="6">
    <location>
        <begin position="293"/>
        <end position="321"/>
    </location>
</feature>
<dbReference type="Proteomes" id="UP000650467">
    <property type="component" value="Unassembled WGS sequence"/>
</dbReference>
<comment type="caution">
    <text evidence="8">The sequence shown here is derived from an EMBL/GenBank/DDBJ whole genome shotgun (WGS) entry which is preliminary data.</text>
</comment>
<comment type="similarity">
    <text evidence="2 5">Belongs to the universal ribosomal protein uL10 family.</text>
</comment>
<dbReference type="GO" id="GO:0000027">
    <property type="term" value="P:ribosomal large subunit assembly"/>
    <property type="evidence" value="ECO:0007669"/>
    <property type="project" value="TreeGrafter"/>
</dbReference>
<sequence length="321" mass="34753">MVAEERVSDKKKEYRLRLNQYLQTYDKAFIVHADNVGSRQFMDIRKALRPGAVILMGKNTMMRFCVEKYLEETNDHRWECLVKPGKKGLLEGNVGIVFTNGDLSQVKDEINKYKVGAPARVGAVAPEDVVVKSGGTGMDPSQTSFFQALGIATKINKGTIDIVSDVVVVKAGDRVGPSQATLLAKLGIKPFKYGLLILKVIESGTVYDPKVMDITDEDMMASVIAGIREVAALSMGAKYPTLAAAPHVIIDGYKNVLAIAVETDYSFPLAQKVKDYLADPSKFASAAPAAAAAGGAPAAKKEEPKKEEPSEEEDMGFSLFD</sequence>
<comment type="function">
    <text evidence="1 5">Ribosomal protein P0 is the functional equivalent of E.coli protein L10.</text>
</comment>
<name>A0A835T5H3_CHLIN</name>
<dbReference type="PANTHER" id="PTHR45699">
    <property type="entry name" value="60S ACIDIC RIBOSOMAL PROTEIN P0"/>
    <property type="match status" value="1"/>
</dbReference>